<dbReference type="Proteomes" id="UP000004030">
    <property type="component" value="Unassembled WGS sequence"/>
</dbReference>
<comment type="caution">
    <text evidence="2">The sequence shown here is derived from an EMBL/GenBank/DDBJ whole genome shotgun (WGS) entry which is preliminary data.</text>
</comment>
<dbReference type="Pfam" id="PF06094">
    <property type="entry name" value="GGACT"/>
    <property type="match status" value="1"/>
</dbReference>
<proteinExistence type="predicted"/>
<dbReference type="PATRIC" id="fig|1088721.3.peg.1902"/>
<name>G6EC52_9SPHN</name>
<feature type="domain" description="Gamma-glutamylcyclotransferase AIG2-like" evidence="1">
    <location>
        <begin position="4"/>
        <end position="93"/>
    </location>
</feature>
<evidence type="ECO:0000259" key="1">
    <source>
        <dbReference type="Pfam" id="PF06094"/>
    </source>
</evidence>
<reference evidence="2 3" key="1">
    <citation type="journal article" date="2012" name="J. Bacteriol.">
        <title>Genome sequence of benzo(a)pyrene-degrading bacterium Novosphingobium pentaromativorans US6-1.</title>
        <authorList>
            <person name="Luo Y.R."/>
            <person name="Kang S.G."/>
            <person name="Kim S.J."/>
            <person name="Kim M.R."/>
            <person name="Li N."/>
            <person name="Lee J.H."/>
            <person name="Kwon K.K."/>
        </authorList>
    </citation>
    <scope>NUCLEOTIDE SEQUENCE [LARGE SCALE GENOMIC DNA]</scope>
    <source>
        <strain evidence="2 3">US6-1</strain>
    </source>
</reference>
<dbReference type="InterPro" id="IPR013024">
    <property type="entry name" value="GGCT-like"/>
</dbReference>
<accession>G6EC52</accession>
<gene>
    <name evidence="2" type="ORF">NSU_1923</name>
</gene>
<dbReference type="EMBL" id="AGFM01000027">
    <property type="protein sequence ID" value="EHJ61151.1"/>
    <property type="molecule type" value="Genomic_DNA"/>
</dbReference>
<sequence length="165" mass="17767">MGAWIAARCQTSADASLPGQIHAIRSGNGWFPALVPAASAHRVRGTLCELELAPGELSLLDRYEGAEYRRAAMPVLIGKGGRVAAQVYTLADTAARSCPPDSRRRLPRVVGGKPVECLHHAAQRGLNAARRRLRACLAAIFPLRARPSIDTVESPRRGFGVLVWP</sequence>
<evidence type="ECO:0000313" key="3">
    <source>
        <dbReference type="Proteomes" id="UP000004030"/>
    </source>
</evidence>
<organism evidence="2 3">
    <name type="scientific">Novosphingobium pentaromativorans US6-1</name>
    <dbReference type="NCBI Taxonomy" id="1088721"/>
    <lineage>
        <taxon>Bacteria</taxon>
        <taxon>Pseudomonadati</taxon>
        <taxon>Pseudomonadota</taxon>
        <taxon>Alphaproteobacteria</taxon>
        <taxon>Sphingomonadales</taxon>
        <taxon>Sphingomonadaceae</taxon>
        <taxon>Novosphingobium</taxon>
    </lineage>
</organism>
<dbReference type="AlphaFoldDB" id="G6EC52"/>
<keyword evidence="3" id="KW-1185">Reference proteome</keyword>
<dbReference type="InterPro" id="IPR009288">
    <property type="entry name" value="AIG2-like_dom"/>
</dbReference>
<dbReference type="InterPro" id="IPR036568">
    <property type="entry name" value="GGCT-like_sf"/>
</dbReference>
<evidence type="ECO:0000313" key="2">
    <source>
        <dbReference type="EMBL" id="EHJ61151.1"/>
    </source>
</evidence>
<dbReference type="CDD" id="cd06661">
    <property type="entry name" value="GGCT_like"/>
    <property type="match status" value="1"/>
</dbReference>
<dbReference type="Gene3D" id="3.10.490.10">
    <property type="entry name" value="Gamma-glutamyl cyclotransferase-like"/>
    <property type="match status" value="1"/>
</dbReference>
<dbReference type="SUPFAM" id="SSF110857">
    <property type="entry name" value="Gamma-glutamyl cyclotransferase-like"/>
    <property type="match status" value="1"/>
</dbReference>
<protein>
    <recommendedName>
        <fullName evidence="1">Gamma-glutamylcyclotransferase AIG2-like domain-containing protein</fullName>
    </recommendedName>
</protein>